<protein>
    <submittedName>
        <fullName evidence="9">DEKNAAC105222</fullName>
    </submittedName>
</protein>
<feature type="domain" description="Phosphatidic acid phosphatase type 2/haloperoxidase" evidence="8">
    <location>
        <begin position="108"/>
        <end position="251"/>
    </location>
</feature>
<keyword evidence="5 7" id="KW-0472">Membrane</keyword>
<feature type="transmembrane region" description="Helical" evidence="7">
    <location>
        <begin position="100"/>
        <end position="124"/>
    </location>
</feature>
<evidence type="ECO:0000256" key="5">
    <source>
        <dbReference type="ARBA" id="ARBA00023136"/>
    </source>
</evidence>
<dbReference type="InterPro" id="IPR043216">
    <property type="entry name" value="PAP-like"/>
</dbReference>
<comment type="subcellular location">
    <subcellularLocation>
        <location evidence="1">Membrane</location>
        <topology evidence="1">Multi-pass membrane protein</topology>
    </subcellularLocation>
</comment>
<dbReference type="PANTHER" id="PTHR10165:SF35">
    <property type="entry name" value="RE23632P"/>
    <property type="match status" value="1"/>
</dbReference>
<feature type="compositionally biased region" description="Polar residues" evidence="6">
    <location>
        <begin position="300"/>
        <end position="309"/>
    </location>
</feature>
<dbReference type="Proteomes" id="UP000290900">
    <property type="component" value="Unassembled WGS sequence"/>
</dbReference>
<feature type="transmembrane region" description="Helical" evidence="7">
    <location>
        <begin position="179"/>
        <end position="198"/>
    </location>
</feature>
<dbReference type="GO" id="GO:0046839">
    <property type="term" value="P:phospholipid dephosphorylation"/>
    <property type="evidence" value="ECO:0007669"/>
    <property type="project" value="TreeGrafter"/>
</dbReference>
<dbReference type="GO" id="GO:0008195">
    <property type="term" value="F:phosphatidate phosphatase activity"/>
    <property type="evidence" value="ECO:0007669"/>
    <property type="project" value="TreeGrafter"/>
</dbReference>
<dbReference type="InterPro" id="IPR000326">
    <property type="entry name" value="PAP2/HPO"/>
</dbReference>
<dbReference type="OrthoDB" id="10030083at2759"/>
<evidence type="ECO:0000256" key="3">
    <source>
        <dbReference type="ARBA" id="ARBA00022692"/>
    </source>
</evidence>
<gene>
    <name evidence="9" type="ORF">BRENAR_LOCUS4745</name>
</gene>
<dbReference type="AlphaFoldDB" id="A0A448YSY8"/>
<comment type="similarity">
    <text evidence="2">Belongs to the PA-phosphatase related phosphoesterase family.</text>
</comment>
<reference evidence="9 10" key="1">
    <citation type="submission" date="2018-12" db="EMBL/GenBank/DDBJ databases">
        <authorList>
            <person name="Tiukova I."/>
            <person name="Dainat J."/>
        </authorList>
    </citation>
    <scope>NUCLEOTIDE SEQUENCE [LARGE SCALE GENOMIC DNA]</scope>
</reference>
<feature type="transmembrane region" description="Helical" evidence="7">
    <location>
        <begin position="205"/>
        <end position="223"/>
    </location>
</feature>
<evidence type="ECO:0000256" key="2">
    <source>
        <dbReference type="ARBA" id="ARBA00008816"/>
    </source>
</evidence>
<accession>A0A448YSY8</accession>
<dbReference type="CDD" id="cd03390">
    <property type="entry name" value="PAP2_containing_1_like"/>
    <property type="match status" value="1"/>
</dbReference>
<name>A0A448YSY8_BRENA</name>
<dbReference type="GO" id="GO:0006644">
    <property type="term" value="P:phospholipid metabolic process"/>
    <property type="evidence" value="ECO:0007669"/>
    <property type="project" value="InterPro"/>
</dbReference>
<dbReference type="SMART" id="SM00014">
    <property type="entry name" value="acidPPc"/>
    <property type="match status" value="1"/>
</dbReference>
<dbReference type="InParanoid" id="A0A448YSY8"/>
<dbReference type="GO" id="GO:0016020">
    <property type="term" value="C:membrane"/>
    <property type="evidence" value="ECO:0007669"/>
    <property type="project" value="UniProtKB-SubCell"/>
</dbReference>
<keyword evidence="10" id="KW-1185">Reference proteome</keyword>
<dbReference type="FunCoup" id="A0A448YSY8">
    <property type="interactions" value="212"/>
</dbReference>
<feature type="transmembrane region" description="Helical" evidence="7">
    <location>
        <begin position="229"/>
        <end position="251"/>
    </location>
</feature>
<feature type="transmembrane region" description="Helical" evidence="7">
    <location>
        <begin position="73"/>
        <end position="93"/>
    </location>
</feature>
<dbReference type="PANTHER" id="PTHR10165">
    <property type="entry name" value="LIPID PHOSPHATE PHOSPHATASE"/>
    <property type="match status" value="1"/>
</dbReference>
<organism evidence="9 10">
    <name type="scientific">Brettanomyces naardenensis</name>
    <name type="common">Yeast</name>
    <dbReference type="NCBI Taxonomy" id="13370"/>
    <lineage>
        <taxon>Eukaryota</taxon>
        <taxon>Fungi</taxon>
        <taxon>Dikarya</taxon>
        <taxon>Ascomycota</taxon>
        <taxon>Saccharomycotina</taxon>
        <taxon>Pichiomycetes</taxon>
        <taxon>Pichiales</taxon>
        <taxon>Pichiaceae</taxon>
        <taxon>Brettanomyces</taxon>
    </lineage>
</organism>
<dbReference type="InterPro" id="IPR036938">
    <property type="entry name" value="PAP2/HPO_sf"/>
</dbReference>
<keyword evidence="3 7" id="KW-0812">Transmembrane</keyword>
<dbReference type="SUPFAM" id="SSF48317">
    <property type="entry name" value="Acid phosphatase/Vanadium-dependent haloperoxidase"/>
    <property type="match status" value="1"/>
</dbReference>
<proteinExistence type="inferred from homology"/>
<feature type="transmembrane region" description="Helical" evidence="7">
    <location>
        <begin position="29"/>
        <end position="48"/>
    </location>
</feature>
<evidence type="ECO:0000256" key="4">
    <source>
        <dbReference type="ARBA" id="ARBA00022989"/>
    </source>
</evidence>
<sequence>MIPYLDRQNLGLSNSDYLRTLYKWKIIDAFYVALVFVASALVHLSAPYQRQFTINDLTISHPFAEHERVPPQMLLELVAVVPLVIFLVVDLILTPSKRKVYLLYISFLGLAISVTTCDLIVGILKNWVGRCRPDFLARCIPKADALPDTLYFAKDVCTTTDMGRLLDGFRTTPSGHSSMAFSSFGYVTFWLLGQFLGCSCNYVGAWRFLVSGLPSLFAAYVALSRTQDYRHHFVDVVLGSAIGWLFAWWAYRRYFPSVFHKYSYVPSLLLDTAEKGPDDYKTHDFYAEEDGNDWQHGDIENQSEVTPLS</sequence>
<keyword evidence="4 7" id="KW-1133">Transmembrane helix</keyword>
<feature type="region of interest" description="Disordered" evidence="6">
    <location>
        <begin position="289"/>
        <end position="309"/>
    </location>
</feature>
<evidence type="ECO:0000259" key="8">
    <source>
        <dbReference type="SMART" id="SM00014"/>
    </source>
</evidence>
<evidence type="ECO:0000313" key="9">
    <source>
        <dbReference type="EMBL" id="VEU24016.1"/>
    </source>
</evidence>
<dbReference type="Pfam" id="PF01569">
    <property type="entry name" value="PAP2"/>
    <property type="match status" value="1"/>
</dbReference>
<evidence type="ECO:0000313" key="10">
    <source>
        <dbReference type="Proteomes" id="UP000290900"/>
    </source>
</evidence>
<dbReference type="STRING" id="13370.A0A448YSY8"/>
<evidence type="ECO:0000256" key="1">
    <source>
        <dbReference type="ARBA" id="ARBA00004141"/>
    </source>
</evidence>
<dbReference type="Gene3D" id="1.20.144.10">
    <property type="entry name" value="Phosphatidic acid phosphatase type 2/haloperoxidase"/>
    <property type="match status" value="1"/>
</dbReference>
<dbReference type="EMBL" id="CAACVR010000067">
    <property type="protein sequence ID" value="VEU24016.1"/>
    <property type="molecule type" value="Genomic_DNA"/>
</dbReference>
<evidence type="ECO:0000256" key="7">
    <source>
        <dbReference type="SAM" id="Phobius"/>
    </source>
</evidence>
<evidence type="ECO:0000256" key="6">
    <source>
        <dbReference type="SAM" id="MobiDB-lite"/>
    </source>
</evidence>